<dbReference type="InterPro" id="IPR018376">
    <property type="entry name" value="Enoyl-CoA_hyd/isom_CS"/>
</dbReference>
<evidence type="ECO:0000256" key="13">
    <source>
        <dbReference type="RuleBase" id="RU003707"/>
    </source>
</evidence>
<dbReference type="PANTHER" id="PTHR11941">
    <property type="entry name" value="ENOYL-COA HYDRATASE-RELATED"/>
    <property type="match status" value="1"/>
</dbReference>
<dbReference type="OrthoDB" id="9775794at2"/>
<name>A0A366EX55_9BACI</name>
<evidence type="ECO:0000256" key="11">
    <source>
        <dbReference type="ARBA" id="ARBA00047446"/>
    </source>
</evidence>
<keyword evidence="4" id="KW-0456">Lyase</keyword>
<comment type="subcellular location">
    <subcellularLocation>
        <location evidence="1">Cytoplasm</location>
        <location evidence="1">Cytosol</location>
    </subcellularLocation>
</comment>
<evidence type="ECO:0000313" key="14">
    <source>
        <dbReference type="EMBL" id="RBP06924.1"/>
    </source>
</evidence>
<dbReference type="EC" id="4.1.1.94" evidence="7"/>
<evidence type="ECO:0000256" key="9">
    <source>
        <dbReference type="ARBA" id="ARBA00042052"/>
    </source>
</evidence>
<comment type="catalytic activity">
    <reaction evidence="11">
        <text>(S)-methylmalonyl-CoA + H(+) = propanoyl-CoA + CO2</text>
        <dbReference type="Rhea" id="RHEA:61340"/>
        <dbReference type="ChEBI" id="CHEBI:15378"/>
        <dbReference type="ChEBI" id="CHEBI:16526"/>
        <dbReference type="ChEBI" id="CHEBI:57327"/>
        <dbReference type="ChEBI" id="CHEBI:57392"/>
        <dbReference type="EC" id="4.1.1.94"/>
    </reaction>
    <physiologicalReaction direction="left-to-right" evidence="11">
        <dbReference type="Rhea" id="RHEA:61341"/>
    </physiologicalReaction>
</comment>
<evidence type="ECO:0000256" key="6">
    <source>
        <dbReference type="ARBA" id="ARBA00036541"/>
    </source>
</evidence>
<dbReference type="Gene3D" id="3.90.226.10">
    <property type="entry name" value="2-enoyl-CoA Hydratase, Chain A, domain 1"/>
    <property type="match status" value="1"/>
</dbReference>
<dbReference type="InterPro" id="IPR001753">
    <property type="entry name" value="Enoyl-CoA_hydra/iso"/>
</dbReference>
<dbReference type="RefSeq" id="WP_113968319.1">
    <property type="nucleotide sequence ID" value="NZ_QNRJ01000002.1"/>
</dbReference>
<proteinExistence type="inferred from homology"/>
<dbReference type="GO" id="GO:0005829">
    <property type="term" value="C:cytosol"/>
    <property type="evidence" value="ECO:0007669"/>
    <property type="project" value="UniProtKB-SubCell"/>
</dbReference>
<dbReference type="PANTHER" id="PTHR11941:SF27">
    <property type="entry name" value="ETHYLMALONYL-COA DECARBOXYLASE"/>
    <property type="match status" value="1"/>
</dbReference>
<evidence type="ECO:0000256" key="2">
    <source>
        <dbReference type="ARBA" id="ARBA00005254"/>
    </source>
</evidence>
<evidence type="ECO:0000256" key="5">
    <source>
        <dbReference type="ARBA" id="ARBA00036343"/>
    </source>
</evidence>
<comment type="catalytic activity">
    <reaction evidence="5">
        <text>(2S)-ethylmalonyl-CoA + H(+) = butanoyl-CoA + CO2</text>
        <dbReference type="Rhea" id="RHEA:32131"/>
        <dbReference type="ChEBI" id="CHEBI:15378"/>
        <dbReference type="ChEBI" id="CHEBI:16526"/>
        <dbReference type="ChEBI" id="CHEBI:57371"/>
        <dbReference type="ChEBI" id="CHEBI:60909"/>
        <dbReference type="EC" id="4.1.1.94"/>
    </reaction>
    <physiologicalReaction direction="left-to-right" evidence="5">
        <dbReference type="Rhea" id="RHEA:32132"/>
    </physiologicalReaction>
</comment>
<dbReference type="GO" id="GO:0004492">
    <property type="term" value="F:methyl/ethyl malonyl-CoA decarboxylase activity"/>
    <property type="evidence" value="ECO:0007669"/>
    <property type="project" value="UniProtKB-EC"/>
</dbReference>
<reference evidence="14 15" key="1">
    <citation type="submission" date="2018-06" db="EMBL/GenBank/DDBJ databases">
        <title>Freshwater and sediment microbial communities from various areas in North America, analyzing microbe dynamics in response to fracking.</title>
        <authorList>
            <person name="Lamendella R."/>
        </authorList>
    </citation>
    <scope>NUCLEOTIDE SEQUENCE [LARGE SCALE GENOMIC DNA]</scope>
    <source>
        <strain evidence="14 15">97B</strain>
    </source>
</reference>
<evidence type="ECO:0000256" key="3">
    <source>
        <dbReference type="ARBA" id="ARBA00022490"/>
    </source>
</evidence>
<comment type="caution">
    <text evidence="14">The sequence shown here is derived from an EMBL/GenBank/DDBJ whole genome shotgun (WGS) entry which is preliminary data.</text>
</comment>
<accession>A0A366EX55</accession>
<protein>
    <recommendedName>
        <fullName evidence="8">Ethylmalonyl-CoA decarboxylase</fullName>
        <ecNumber evidence="7">4.1.1.94</ecNumber>
    </recommendedName>
    <alternativeName>
        <fullName evidence="10">Enoyl-CoA hydratase domain-containing protein 1</fullName>
    </alternativeName>
    <alternativeName>
        <fullName evidence="9">Methylmalonyl-CoA decarboxylase</fullName>
    </alternativeName>
</protein>
<gene>
    <name evidence="14" type="ORF">DET59_102310</name>
</gene>
<evidence type="ECO:0000256" key="1">
    <source>
        <dbReference type="ARBA" id="ARBA00004514"/>
    </source>
</evidence>
<dbReference type="PROSITE" id="PS00166">
    <property type="entry name" value="ENOYL_COA_HYDRATASE"/>
    <property type="match status" value="1"/>
</dbReference>
<comment type="similarity">
    <text evidence="2 13">Belongs to the enoyl-CoA hydratase/isomerase family.</text>
</comment>
<comment type="function">
    <text evidence="12">Decarboxylates ethylmalonyl-CoA, a potentially toxic metabolite, to form butyryl-CoA, suggesting it might be involved in metabolite proofreading. Acts preferentially on (S)-ethylmalonyl-CoA but also has some activity on the (R)-isomer. Also has methylmalonyl-CoA decarboxylase activity at lower level.</text>
</comment>
<evidence type="ECO:0000256" key="4">
    <source>
        <dbReference type="ARBA" id="ARBA00023239"/>
    </source>
</evidence>
<dbReference type="SUPFAM" id="SSF52096">
    <property type="entry name" value="ClpP/crotonase"/>
    <property type="match status" value="1"/>
</dbReference>
<organism evidence="14 15">
    <name type="scientific">Rossellomorea aquimaris</name>
    <dbReference type="NCBI Taxonomy" id="189382"/>
    <lineage>
        <taxon>Bacteria</taxon>
        <taxon>Bacillati</taxon>
        <taxon>Bacillota</taxon>
        <taxon>Bacilli</taxon>
        <taxon>Bacillales</taxon>
        <taxon>Bacillaceae</taxon>
        <taxon>Rossellomorea</taxon>
    </lineage>
</organism>
<dbReference type="InterPro" id="IPR029045">
    <property type="entry name" value="ClpP/crotonase-like_dom_sf"/>
</dbReference>
<dbReference type="Proteomes" id="UP000252118">
    <property type="component" value="Unassembled WGS sequence"/>
</dbReference>
<evidence type="ECO:0000256" key="10">
    <source>
        <dbReference type="ARBA" id="ARBA00042182"/>
    </source>
</evidence>
<dbReference type="CDD" id="cd06558">
    <property type="entry name" value="crotonase-like"/>
    <property type="match status" value="1"/>
</dbReference>
<evidence type="ECO:0000256" key="8">
    <source>
        <dbReference type="ARBA" id="ARBA00039903"/>
    </source>
</evidence>
<keyword evidence="3" id="KW-0963">Cytoplasm</keyword>
<evidence type="ECO:0000313" key="15">
    <source>
        <dbReference type="Proteomes" id="UP000252118"/>
    </source>
</evidence>
<evidence type="ECO:0000256" key="7">
    <source>
        <dbReference type="ARBA" id="ARBA00038883"/>
    </source>
</evidence>
<dbReference type="EMBL" id="QNRJ01000002">
    <property type="protein sequence ID" value="RBP06924.1"/>
    <property type="molecule type" value="Genomic_DNA"/>
</dbReference>
<comment type="catalytic activity">
    <reaction evidence="6">
        <text>(2R)-ethylmalonyl-CoA + H(+) = butanoyl-CoA + CO2</text>
        <dbReference type="Rhea" id="RHEA:59540"/>
        <dbReference type="ChEBI" id="CHEBI:15378"/>
        <dbReference type="ChEBI" id="CHEBI:16526"/>
        <dbReference type="ChEBI" id="CHEBI:57371"/>
        <dbReference type="ChEBI" id="CHEBI:85316"/>
        <dbReference type="EC" id="4.1.1.94"/>
    </reaction>
    <physiologicalReaction direction="left-to-right" evidence="6">
        <dbReference type="Rhea" id="RHEA:59541"/>
    </physiologicalReaction>
</comment>
<dbReference type="AlphaFoldDB" id="A0A366EX55"/>
<dbReference type="Pfam" id="PF00378">
    <property type="entry name" value="ECH_1"/>
    <property type="match status" value="1"/>
</dbReference>
<evidence type="ECO:0000256" key="12">
    <source>
        <dbReference type="ARBA" id="ARBA00056546"/>
    </source>
</evidence>
<dbReference type="GO" id="GO:0006635">
    <property type="term" value="P:fatty acid beta-oxidation"/>
    <property type="evidence" value="ECO:0007669"/>
    <property type="project" value="TreeGrafter"/>
</dbReference>
<sequence length="252" mass="28067">MGEYIIHMNKGGILQFIINRPGKRNAVSYEIMEGLEKALNECMYNDHVKALLITGSGDQAFCSGGDLTQFHNLKTESESYEMLSKMGGLITRLAFLPKPTIAFINGTAIGGGCEIATACDFRIAKRTAKMGFVQGNLAITTGWGGGTLLLERISVSNALSLLMTARVEEAEFLHDIGFVDELVDDIMPPHEIPLIKMISLKSEGVLKAYKQQLLERWDKKRIEENIGKEIRQCAKLWASDEHHEAVDKFFEK</sequence>